<dbReference type="InterPro" id="IPR011701">
    <property type="entry name" value="MFS"/>
</dbReference>
<accession>A0A3M6T8G7</accession>
<comment type="caution">
    <text evidence="4">The sequence shown here is derived from an EMBL/GenBank/DDBJ whole genome shotgun (WGS) entry which is preliminary data.</text>
</comment>
<dbReference type="SUPFAM" id="SSF103473">
    <property type="entry name" value="MFS general substrate transporter"/>
    <property type="match status" value="1"/>
</dbReference>
<feature type="transmembrane region" description="Helical" evidence="2">
    <location>
        <begin position="226"/>
        <end position="248"/>
    </location>
</feature>
<evidence type="ECO:0000256" key="2">
    <source>
        <dbReference type="SAM" id="Phobius"/>
    </source>
</evidence>
<proteinExistence type="predicted"/>
<dbReference type="Pfam" id="PF07690">
    <property type="entry name" value="MFS_1"/>
    <property type="match status" value="1"/>
</dbReference>
<gene>
    <name evidence="4" type="ORF">pdam_00004270</name>
</gene>
<keyword evidence="2" id="KW-0472">Membrane</keyword>
<feature type="transmembrane region" description="Helical" evidence="2">
    <location>
        <begin position="381"/>
        <end position="402"/>
    </location>
</feature>
<feature type="domain" description="Major facilitator superfamily (MFS) profile" evidence="3">
    <location>
        <begin position="18"/>
        <end position="407"/>
    </location>
</feature>
<dbReference type="PANTHER" id="PTHR11360:SF251">
    <property type="entry name" value="MAJOR FACILITATOR SUPERFAMILY (MFS) PROFILE DOMAIN-CONTAINING PROTEIN"/>
    <property type="match status" value="1"/>
</dbReference>
<dbReference type="AlphaFoldDB" id="A0A3M6T8G7"/>
<protein>
    <recommendedName>
        <fullName evidence="3">Major facilitator superfamily (MFS) profile domain-containing protein</fullName>
    </recommendedName>
</protein>
<reference evidence="4 5" key="1">
    <citation type="journal article" date="2018" name="Sci. Rep.">
        <title>Comparative analysis of the Pocillopora damicornis genome highlights role of immune system in coral evolution.</title>
        <authorList>
            <person name="Cunning R."/>
            <person name="Bay R.A."/>
            <person name="Gillette P."/>
            <person name="Baker A.C."/>
            <person name="Traylor-Knowles N."/>
        </authorList>
    </citation>
    <scope>NUCLEOTIDE SEQUENCE [LARGE SCALE GENOMIC DNA]</scope>
    <source>
        <strain evidence="4">RSMAS</strain>
        <tissue evidence="4">Whole animal</tissue>
    </source>
</reference>
<feature type="transmembrane region" description="Helical" evidence="2">
    <location>
        <begin position="55"/>
        <end position="73"/>
    </location>
</feature>
<feature type="transmembrane region" description="Helical" evidence="2">
    <location>
        <begin position="12"/>
        <end position="35"/>
    </location>
</feature>
<dbReference type="EMBL" id="RCHS01004089">
    <property type="protein sequence ID" value="RMX37672.1"/>
    <property type="molecule type" value="Genomic_DNA"/>
</dbReference>
<evidence type="ECO:0000256" key="1">
    <source>
        <dbReference type="ARBA" id="ARBA00004141"/>
    </source>
</evidence>
<dbReference type="PANTHER" id="PTHR11360">
    <property type="entry name" value="MONOCARBOXYLATE TRANSPORTER"/>
    <property type="match status" value="1"/>
</dbReference>
<dbReference type="PROSITE" id="PS50850">
    <property type="entry name" value="MFS"/>
    <property type="match status" value="1"/>
</dbReference>
<keyword evidence="2" id="KW-1133">Transmembrane helix</keyword>
<evidence type="ECO:0000313" key="4">
    <source>
        <dbReference type="EMBL" id="RMX37672.1"/>
    </source>
</evidence>
<keyword evidence="5" id="KW-1185">Reference proteome</keyword>
<sequence>MVNNTMERRPDSFWSCLVCAASVLSILIATGGPYAFGLLLPPLMDEFNANRQETAWVGSLNTACGYILNPFSVHVTNRFGFRATAILGSVASLIGIGLASFSAQLWMMYPTYGFLTGFGSTTIYSTSMLVVLKYFVKWRSVAVGLVASATSVSAFAMTQFVQALLSAFGWRWAMRGIAGLFLMCGLCSALYLPVNKAKESDEQTLDRIGTDKKKDNEPHVLKNHRFLVFCSANTIVMFGYFIPVMHIIKHCKQELQIPEHKSYILFTYLAGASVISRLAFCKLGDFQCVSRFFLYQVSVVIYGICVLLLPFVKTFNSLVIIFVVFGLMDGGAVGQFSLLVLGCVGQRKVNQGWGYAMFSVGFGVGTGPPLAGFMADESGSYAVAFYLSGVVLIAGAAITLLMKFVKQPDVTEGPEEVKAQEMGILIVEKVTVL</sequence>
<keyword evidence="2" id="KW-0812">Transmembrane</keyword>
<dbReference type="Proteomes" id="UP000275408">
    <property type="component" value="Unassembled WGS sequence"/>
</dbReference>
<feature type="transmembrane region" description="Helical" evidence="2">
    <location>
        <begin position="85"/>
        <end position="106"/>
    </location>
</feature>
<comment type="subcellular location">
    <subcellularLocation>
        <location evidence="1">Membrane</location>
        <topology evidence="1">Multi-pass membrane protein</topology>
    </subcellularLocation>
</comment>
<feature type="transmembrane region" description="Helical" evidence="2">
    <location>
        <begin position="141"/>
        <end position="160"/>
    </location>
</feature>
<feature type="transmembrane region" description="Helical" evidence="2">
    <location>
        <begin position="172"/>
        <end position="192"/>
    </location>
</feature>
<dbReference type="CDD" id="cd17352">
    <property type="entry name" value="MFS_MCT_SLC16"/>
    <property type="match status" value="1"/>
</dbReference>
<dbReference type="GO" id="GO:0016020">
    <property type="term" value="C:membrane"/>
    <property type="evidence" value="ECO:0007669"/>
    <property type="project" value="UniProtKB-SubCell"/>
</dbReference>
<dbReference type="GO" id="GO:0022857">
    <property type="term" value="F:transmembrane transporter activity"/>
    <property type="evidence" value="ECO:0007669"/>
    <property type="project" value="InterPro"/>
</dbReference>
<feature type="transmembrane region" description="Helical" evidence="2">
    <location>
        <begin position="353"/>
        <end position="375"/>
    </location>
</feature>
<feature type="transmembrane region" description="Helical" evidence="2">
    <location>
        <begin position="260"/>
        <end position="280"/>
    </location>
</feature>
<dbReference type="InterPro" id="IPR050327">
    <property type="entry name" value="Proton-linked_MCT"/>
</dbReference>
<evidence type="ECO:0000313" key="5">
    <source>
        <dbReference type="Proteomes" id="UP000275408"/>
    </source>
</evidence>
<dbReference type="Gene3D" id="1.20.1250.20">
    <property type="entry name" value="MFS general substrate transporter like domains"/>
    <property type="match status" value="1"/>
</dbReference>
<organism evidence="4 5">
    <name type="scientific">Pocillopora damicornis</name>
    <name type="common">Cauliflower coral</name>
    <name type="synonym">Millepora damicornis</name>
    <dbReference type="NCBI Taxonomy" id="46731"/>
    <lineage>
        <taxon>Eukaryota</taxon>
        <taxon>Metazoa</taxon>
        <taxon>Cnidaria</taxon>
        <taxon>Anthozoa</taxon>
        <taxon>Hexacorallia</taxon>
        <taxon>Scleractinia</taxon>
        <taxon>Astrocoeniina</taxon>
        <taxon>Pocilloporidae</taxon>
        <taxon>Pocillopora</taxon>
    </lineage>
</organism>
<feature type="transmembrane region" description="Helical" evidence="2">
    <location>
        <begin position="292"/>
        <end position="312"/>
    </location>
</feature>
<dbReference type="InterPro" id="IPR036259">
    <property type="entry name" value="MFS_trans_sf"/>
</dbReference>
<feature type="transmembrane region" description="Helical" evidence="2">
    <location>
        <begin position="318"/>
        <end position="341"/>
    </location>
</feature>
<dbReference type="InterPro" id="IPR020846">
    <property type="entry name" value="MFS_dom"/>
</dbReference>
<feature type="transmembrane region" description="Helical" evidence="2">
    <location>
        <begin position="112"/>
        <end position="132"/>
    </location>
</feature>
<evidence type="ECO:0000259" key="3">
    <source>
        <dbReference type="PROSITE" id="PS50850"/>
    </source>
</evidence>
<dbReference type="OrthoDB" id="5980446at2759"/>
<name>A0A3M6T8G7_POCDA</name>